<dbReference type="AlphaFoldDB" id="W1IUG1"/>
<dbReference type="EMBL" id="CBXF010000076">
    <property type="protein sequence ID" value="CDL82132.1"/>
    <property type="molecule type" value="Genomic_DNA"/>
</dbReference>
<organism evidence="1 2">
    <name type="scientific">Xenorhabdus szentirmaii DSM 16338</name>
    <dbReference type="NCBI Taxonomy" id="1427518"/>
    <lineage>
        <taxon>Bacteria</taxon>
        <taxon>Pseudomonadati</taxon>
        <taxon>Pseudomonadota</taxon>
        <taxon>Gammaproteobacteria</taxon>
        <taxon>Enterobacterales</taxon>
        <taxon>Morganellaceae</taxon>
        <taxon>Xenorhabdus</taxon>
    </lineage>
</organism>
<keyword evidence="2" id="KW-1185">Reference proteome</keyword>
<reference evidence="1" key="1">
    <citation type="submission" date="2013-11" db="EMBL/GenBank/DDBJ databases">
        <title>Draft genome sequence and annotation of the entomopathogenic bacteria, Xenorhabdus cabanillasi strain JM26 and Xenorhabdus szentirmai strain DSM 16338.</title>
        <authorList>
            <person name="Gualtieri M."/>
            <person name="Ogier J.C."/>
            <person name="Pages S."/>
            <person name="Givaudan A."/>
            <person name="Gaudriault S."/>
        </authorList>
    </citation>
    <scope>NUCLEOTIDE SEQUENCE [LARGE SCALE GENOMIC DNA]</scope>
    <source>
        <strain evidence="1">DSM 16338</strain>
    </source>
</reference>
<name>W1IUG1_9GAMM</name>
<protein>
    <submittedName>
        <fullName evidence="1">Uncharacterized protein</fullName>
    </submittedName>
</protein>
<evidence type="ECO:0000313" key="2">
    <source>
        <dbReference type="Proteomes" id="UP000019202"/>
    </source>
</evidence>
<dbReference type="Proteomes" id="UP000019202">
    <property type="component" value="Unassembled WGS sequence"/>
</dbReference>
<sequence length="96" mass="11701">MEHKRPHPRQKYYLITDSPRDSSVDQNKKIYAVDYQDYWQECIRFFHYSAGLRRRWILSLRSGSSVTNEIIISHRNLQWLIKESFMNSWDQGCDFL</sequence>
<accession>W1IUG1</accession>
<gene>
    <name evidence="1" type="ORF">XSR1_190064</name>
</gene>
<evidence type="ECO:0000313" key="1">
    <source>
        <dbReference type="EMBL" id="CDL82132.1"/>
    </source>
</evidence>
<proteinExistence type="predicted"/>
<comment type="caution">
    <text evidence="1">The sequence shown here is derived from an EMBL/GenBank/DDBJ whole genome shotgun (WGS) entry which is preliminary data.</text>
</comment>
<dbReference type="STRING" id="1427518.XSR1_190064"/>